<feature type="region of interest" description="Disordered" evidence="1">
    <location>
        <begin position="1"/>
        <end position="23"/>
    </location>
</feature>
<dbReference type="Proteomes" id="UP000269721">
    <property type="component" value="Unassembled WGS sequence"/>
</dbReference>
<organism evidence="2 3">
    <name type="scientific">Blyttiomyces helicus</name>
    <dbReference type="NCBI Taxonomy" id="388810"/>
    <lineage>
        <taxon>Eukaryota</taxon>
        <taxon>Fungi</taxon>
        <taxon>Fungi incertae sedis</taxon>
        <taxon>Chytridiomycota</taxon>
        <taxon>Chytridiomycota incertae sedis</taxon>
        <taxon>Chytridiomycetes</taxon>
        <taxon>Chytridiomycetes incertae sedis</taxon>
        <taxon>Blyttiomyces</taxon>
    </lineage>
</organism>
<gene>
    <name evidence="2" type="ORF">BDK51DRAFT_28476</name>
</gene>
<proteinExistence type="predicted"/>
<name>A0A4P9W0G7_9FUNG</name>
<feature type="non-terminal residue" evidence="2">
    <location>
        <position position="1"/>
    </location>
</feature>
<evidence type="ECO:0000313" key="3">
    <source>
        <dbReference type="Proteomes" id="UP000269721"/>
    </source>
</evidence>
<dbReference type="EMBL" id="ML001144">
    <property type="protein sequence ID" value="RKO83516.1"/>
    <property type="molecule type" value="Genomic_DNA"/>
</dbReference>
<keyword evidence="3" id="KW-1185">Reference proteome</keyword>
<protein>
    <submittedName>
        <fullName evidence="2">Uncharacterized protein</fullName>
    </submittedName>
</protein>
<accession>A0A4P9W0G7</accession>
<evidence type="ECO:0000256" key="1">
    <source>
        <dbReference type="SAM" id="MobiDB-lite"/>
    </source>
</evidence>
<evidence type="ECO:0000313" key="2">
    <source>
        <dbReference type="EMBL" id="RKO83516.1"/>
    </source>
</evidence>
<feature type="region of interest" description="Disordered" evidence="1">
    <location>
        <begin position="52"/>
        <end position="71"/>
    </location>
</feature>
<reference evidence="3" key="1">
    <citation type="journal article" date="2018" name="Nat. Microbiol.">
        <title>Leveraging single-cell genomics to expand the fungal tree of life.</title>
        <authorList>
            <person name="Ahrendt S.R."/>
            <person name="Quandt C.A."/>
            <person name="Ciobanu D."/>
            <person name="Clum A."/>
            <person name="Salamov A."/>
            <person name="Andreopoulos B."/>
            <person name="Cheng J.F."/>
            <person name="Woyke T."/>
            <person name="Pelin A."/>
            <person name="Henrissat B."/>
            <person name="Reynolds N.K."/>
            <person name="Benny G.L."/>
            <person name="Smith M.E."/>
            <person name="James T.Y."/>
            <person name="Grigoriev I.V."/>
        </authorList>
    </citation>
    <scope>NUCLEOTIDE SEQUENCE [LARGE SCALE GENOMIC DNA]</scope>
</reference>
<dbReference type="AlphaFoldDB" id="A0A4P9W0G7"/>
<sequence>ESSLNPQYVPQAAVTGTAGPDGGRAVRRVDAVVVCRDRRVLKTRAECADESIPAPSKLTGTQPLLPAPTPPAPVVKDAREDAVGGVAEGCAGVGVGVAIAVAGGVRMAGLRSGLRRGDGARVGRMVLLARGAEGLPRSSSCCWKDRRLTQLDR</sequence>